<sequence length="133" mass="15574">MIEMLAELVAGILGLIRKGDYKRASQSIDHAYQDLLKQDAGFFDKIPLNQLTDSLVQEHNYTNGHLEILSELIYSQAELFYAQKNYNKSLEYYQKSRFLLEFIIKDTQSFSIEKQSRLSYLENRMAELENEAH</sequence>
<comment type="caution">
    <text evidence="1">The sequence shown here is derived from an EMBL/GenBank/DDBJ whole genome shotgun (WGS) entry which is preliminary data.</text>
</comment>
<dbReference type="OrthoDB" id="1121032at2"/>
<evidence type="ECO:0000313" key="1">
    <source>
        <dbReference type="EMBL" id="GAO31035.1"/>
    </source>
</evidence>
<evidence type="ECO:0000313" key="2">
    <source>
        <dbReference type="Proteomes" id="UP000032900"/>
    </source>
</evidence>
<protein>
    <submittedName>
        <fullName evidence="1">Uncharacterized protein</fullName>
    </submittedName>
</protein>
<dbReference type="RefSeq" id="WP_157482778.1">
    <property type="nucleotide sequence ID" value="NZ_BAZW01000036.1"/>
</dbReference>
<dbReference type="EMBL" id="BAZW01000036">
    <property type="protein sequence ID" value="GAO31035.1"/>
    <property type="molecule type" value="Genomic_DNA"/>
</dbReference>
<gene>
    <name evidence="1" type="ORF">JCM15548_13369</name>
</gene>
<dbReference type="AlphaFoldDB" id="A0A0E9M1K5"/>
<keyword evidence="2" id="KW-1185">Reference proteome</keyword>
<name>A0A0E9M1K5_9BACT</name>
<accession>A0A0E9M1K5</accession>
<organism evidence="1 2">
    <name type="scientific">Geofilum rubicundum JCM 15548</name>
    <dbReference type="NCBI Taxonomy" id="1236989"/>
    <lineage>
        <taxon>Bacteria</taxon>
        <taxon>Pseudomonadati</taxon>
        <taxon>Bacteroidota</taxon>
        <taxon>Bacteroidia</taxon>
        <taxon>Marinilabiliales</taxon>
        <taxon>Marinilabiliaceae</taxon>
        <taxon>Geofilum</taxon>
    </lineage>
</organism>
<reference evidence="1 2" key="1">
    <citation type="journal article" date="2015" name="Microbes Environ.">
        <title>Distribution and evolution of nitrogen fixation genes in the phylum bacteroidetes.</title>
        <authorList>
            <person name="Inoue J."/>
            <person name="Oshima K."/>
            <person name="Suda W."/>
            <person name="Sakamoto M."/>
            <person name="Iino T."/>
            <person name="Noda S."/>
            <person name="Hongoh Y."/>
            <person name="Hattori M."/>
            <person name="Ohkuma M."/>
        </authorList>
    </citation>
    <scope>NUCLEOTIDE SEQUENCE [LARGE SCALE GENOMIC DNA]</scope>
    <source>
        <strain evidence="1">JCM 15548</strain>
    </source>
</reference>
<proteinExistence type="predicted"/>
<dbReference type="Proteomes" id="UP000032900">
    <property type="component" value="Unassembled WGS sequence"/>
</dbReference>